<dbReference type="PANTHER" id="PTHR43095:SF5">
    <property type="entry name" value="XYLULOSE KINASE"/>
    <property type="match status" value="1"/>
</dbReference>
<accession>A0AA42CGV1</accession>
<dbReference type="Gene3D" id="3.30.420.40">
    <property type="match status" value="2"/>
</dbReference>
<evidence type="ECO:0000256" key="4">
    <source>
        <dbReference type="RuleBase" id="RU003733"/>
    </source>
</evidence>
<feature type="domain" description="Carbohydrate kinase FGGY N-terminal" evidence="5">
    <location>
        <begin position="4"/>
        <end position="247"/>
    </location>
</feature>
<dbReference type="CDD" id="cd07804">
    <property type="entry name" value="ASKHA_NBD_FGGY_RrXK-like"/>
    <property type="match status" value="1"/>
</dbReference>
<keyword evidence="3 4" id="KW-0418">Kinase</keyword>
<dbReference type="InterPro" id="IPR043129">
    <property type="entry name" value="ATPase_NBD"/>
</dbReference>
<dbReference type="Proteomes" id="UP001165667">
    <property type="component" value="Unassembled WGS sequence"/>
</dbReference>
<dbReference type="PIRSF" id="PIRSF000538">
    <property type="entry name" value="GlpK"/>
    <property type="match status" value="1"/>
</dbReference>
<dbReference type="InterPro" id="IPR050406">
    <property type="entry name" value="FGGY_Carb_Kinase"/>
</dbReference>
<keyword evidence="8" id="KW-1185">Reference proteome</keyword>
<dbReference type="InterPro" id="IPR000577">
    <property type="entry name" value="Carb_kinase_FGGY"/>
</dbReference>
<gene>
    <name evidence="7" type="ORF">M8523_02725</name>
</gene>
<dbReference type="RefSeq" id="WP_282583271.1">
    <property type="nucleotide sequence ID" value="NZ_JAMOIM010000001.1"/>
</dbReference>
<keyword evidence="2 4" id="KW-0808">Transferase</keyword>
<dbReference type="PROSITE" id="PS00445">
    <property type="entry name" value="FGGY_KINASES_2"/>
    <property type="match status" value="1"/>
</dbReference>
<feature type="domain" description="Carbohydrate kinase FGGY C-terminal" evidence="6">
    <location>
        <begin position="285"/>
        <end position="449"/>
    </location>
</feature>
<evidence type="ECO:0000313" key="8">
    <source>
        <dbReference type="Proteomes" id="UP001165667"/>
    </source>
</evidence>
<dbReference type="Pfam" id="PF02782">
    <property type="entry name" value="FGGY_C"/>
    <property type="match status" value="1"/>
</dbReference>
<reference evidence="7" key="1">
    <citation type="submission" date="2022-05" db="EMBL/GenBank/DDBJ databases">
        <authorList>
            <person name="Pankratov T."/>
        </authorList>
    </citation>
    <scope>NUCLEOTIDE SEQUENCE</scope>
    <source>
        <strain evidence="7">BP6-180914</strain>
    </source>
</reference>
<comment type="similarity">
    <text evidence="1 4">Belongs to the FGGY kinase family.</text>
</comment>
<evidence type="ECO:0000259" key="6">
    <source>
        <dbReference type="Pfam" id="PF02782"/>
    </source>
</evidence>
<dbReference type="EMBL" id="JAMOIM010000001">
    <property type="protein sequence ID" value="MCW6506933.1"/>
    <property type="molecule type" value="Genomic_DNA"/>
</dbReference>
<protein>
    <submittedName>
        <fullName evidence="7">FGGY-family carbohydrate kinase</fullName>
    </submittedName>
</protein>
<dbReference type="GO" id="GO:0016773">
    <property type="term" value="F:phosphotransferase activity, alcohol group as acceptor"/>
    <property type="evidence" value="ECO:0007669"/>
    <property type="project" value="InterPro"/>
</dbReference>
<evidence type="ECO:0000256" key="3">
    <source>
        <dbReference type="ARBA" id="ARBA00022777"/>
    </source>
</evidence>
<evidence type="ECO:0000256" key="1">
    <source>
        <dbReference type="ARBA" id="ARBA00009156"/>
    </source>
</evidence>
<organism evidence="7 8">
    <name type="scientific">Lichenifustis flavocetrariae</name>
    <dbReference type="NCBI Taxonomy" id="2949735"/>
    <lineage>
        <taxon>Bacteria</taxon>
        <taxon>Pseudomonadati</taxon>
        <taxon>Pseudomonadota</taxon>
        <taxon>Alphaproteobacteria</taxon>
        <taxon>Hyphomicrobiales</taxon>
        <taxon>Lichenihabitantaceae</taxon>
        <taxon>Lichenifustis</taxon>
    </lineage>
</organism>
<dbReference type="InterPro" id="IPR018485">
    <property type="entry name" value="FGGY_C"/>
</dbReference>
<dbReference type="SUPFAM" id="SSF53067">
    <property type="entry name" value="Actin-like ATPase domain"/>
    <property type="match status" value="2"/>
</dbReference>
<dbReference type="InterPro" id="IPR018483">
    <property type="entry name" value="Carb_kinase_FGGY_CS"/>
</dbReference>
<sequence>MPCVIGLDIGTTSTIGVLLRLPDQVLAVATRPVTLRAPHPGWAEEDPAQWWANVCAISQELLANSAVPTQDIAGIGVTGMLPAVVLLDRDGAVLRPSIQQSDGRCGEEVEAMRAEWPEADFLTRAGNGINQQLVGAKLRWIETHEPDVFSRIATVFGSYDYINWQLTGTRAIEQNWALEAGVIDLATHVIDPAMAAFAHCPTGALPPVVRSHAVLGRVSAEAARSTGLPGGVPVVGGAADMIASALGAGVVAKGDILLKFGGSIDVLVATDIVAPDARMFLDYHLVPGLFMPNGCMSTGGSGLNWMVMTFAGGERAAAEAAGLSLHQHLDALAGARPAGAEGLTVLPYFLGEKTPIHDAGARGVFSGLTLSHDLGHLWRAMLEAYAYAIAHHVEVLNAMGHSTTRFLVSDGGSASRVWMQIVADVLQQPLQTLSGHLGSCIGAAWTAAVGTGCTDDWSGAAKLVREGELIQPDPAGAAVYAAGFLTYRNLYQRLAANRDPA</sequence>
<name>A0AA42CGV1_9HYPH</name>
<dbReference type="AlphaFoldDB" id="A0AA42CGV1"/>
<comment type="caution">
    <text evidence="7">The sequence shown here is derived from an EMBL/GenBank/DDBJ whole genome shotgun (WGS) entry which is preliminary data.</text>
</comment>
<evidence type="ECO:0000259" key="5">
    <source>
        <dbReference type="Pfam" id="PF00370"/>
    </source>
</evidence>
<dbReference type="GO" id="GO:0016301">
    <property type="term" value="F:kinase activity"/>
    <property type="evidence" value="ECO:0007669"/>
    <property type="project" value="UniProtKB-KW"/>
</dbReference>
<dbReference type="PANTHER" id="PTHR43095">
    <property type="entry name" value="SUGAR KINASE"/>
    <property type="match status" value="1"/>
</dbReference>
<dbReference type="Pfam" id="PF00370">
    <property type="entry name" value="FGGY_N"/>
    <property type="match status" value="1"/>
</dbReference>
<evidence type="ECO:0000313" key="7">
    <source>
        <dbReference type="EMBL" id="MCW6506933.1"/>
    </source>
</evidence>
<proteinExistence type="inferred from homology"/>
<evidence type="ECO:0000256" key="2">
    <source>
        <dbReference type="ARBA" id="ARBA00022679"/>
    </source>
</evidence>
<dbReference type="InterPro" id="IPR018484">
    <property type="entry name" value="FGGY_N"/>
</dbReference>
<dbReference type="GO" id="GO:0005975">
    <property type="term" value="P:carbohydrate metabolic process"/>
    <property type="evidence" value="ECO:0007669"/>
    <property type="project" value="InterPro"/>
</dbReference>